<feature type="compositionally biased region" description="Basic residues" evidence="1">
    <location>
        <begin position="1"/>
        <end position="15"/>
    </location>
</feature>
<sequence>CKTNSFRKPRKKARKKDGSARAAEPAITPSNLEFVQIVGNASNVVNVIDEPIARKTPSPNPFWPTETVQSVKVGKKRRMTRDLELASEPETEPSMMEVIQGMKAMMVTMQKSIEALAKENRELAEANEAKHDVVLRNMYRQTAAINELVAISRPKAGLLPKGDFSLSPIGTEKELREFNALLGSASVYKTKTNLNEGTSDAAAESLVNEDFAGIERFFE</sequence>
<accession>A0A182IYL9</accession>
<dbReference type="EnsemblMetazoa" id="AATE007993-RA">
    <property type="protein sequence ID" value="AATE007993-PA.1"/>
    <property type="gene ID" value="AATE007993"/>
</dbReference>
<reference evidence="2" key="1">
    <citation type="submission" date="2022-08" db="UniProtKB">
        <authorList>
            <consortium name="EnsemblMetazoa"/>
        </authorList>
    </citation>
    <scope>IDENTIFICATION</scope>
    <source>
        <strain evidence="2">EBRO</strain>
    </source>
</reference>
<proteinExistence type="predicted"/>
<name>A0A182IYL9_ANOAO</name>
<evidence type="ECO:0000313" key="2">
    <source>
        <dbReference type="EnsemblMetazoa" id="AATE007993-PA.1"/>
    </source>
</evidence>
<protein>
    <submittedName>
        <fullName evidence="2">Uncharacterized protein</fullName>
    </submittedName>
</protein>
<evidence type="ECO:0000256" key="1">
    <source>
        <dbReference type="SAM" id="MobiDB-lite"/>
    </source>
</evidence>
<organism evidence="2">
    <name type="scientific">Anopheles atroparvus</name>
    <name type="common">European mosquito</name>
    <dbReference type="NCBI Taxonomy" id="41427"/>
    <lineage>
        <taxon>Eukaryota</taxon>
        <taxon>Metazoa</taxon>
        <taxon>Ecdysozoa</taxon>
        <taxon>Arthropoda</taxon>
        <taxon>Hexapoda</taxon>
        <taxon>Insecta</taxon>
        <taxon>Pterygota</taxon>
        <taxon>Neoptera</taxon>
        <taxon>Endopterygota</taxon>
        <taxon>Diptera</taxon>
        <taxon>Nematocera</taxon>
        <taxon>Culicoidea</taxon>
        <taxon>Culicidae</taxon>
        <taxon>Anophelinae</taxon>
        <taxon>Anopheles</taxon>
    </lineage>
</organism>
<feature type="region of interest" description="Disordered" evidence="1">
    <location>
        <begin position="1"/>
        <end position="24"/>
    </location>
</feature>
<dbReference type="AlphaFoldDB" id="A0A182IYL9"/>
<dbReference type="EMBL" id="AXCP01008684">
    <property type="status" value="NOT_ANNOTATED_CDS"/>
    <property type="molecule type" value="Genomic_DNA"/>
</dbReference>
<dbReference type="VEuPathDB" id="VectorBase:AATE007993"/>